<keyword evidence="1" id="KW-0479">Metal-binding</keyword>
<dbReference type="AlphaFoldDB" id="A0A2I0BAN4"/>
<dbReference type="OrthoDB" id="786188at2759"/>
<proteinExistence type="predicted"/>
<feature type="domain" description="CCHC-type" evidence="2">
    <location>
        <begin position="158"/>
        <end position="172"/>
    </location>
</feature>
<dbReference type="GO" id="GO:0003676">
    <property type="term" value="F:nucleic acid binding"/>
    <property type="evidence" value="ECO:0007669"/>
    <property type="project" value="InterPro"/>
</dbReference>
<dbReference type="Proteomes" id="UP000236161">
    <property type="component" value="Unassembled WGS sequence"/>
</dbReference>
<protein>
    <recommendedName>
        <fullName evidence="2">CCHC-type domain-containing protein</fullName>
    </recommendedName>
</protein>
<dbReference type="EMBL" id="KZ451899">
    <property type="protein sequence ID" value="PKA64863.1"/>
    <property type="molecule type" value="Genomic_DNA"/>
</dbReference>
<dbReference type="PANTHER" id="PTHR31286:SF99">
    <property type="entry name" value="DUF4283 DOMAIN-CONTAINING PROTEIN"/>
    <property type="match status" value="1"/>
</dbReference>
<keyword evidence="4" id="KW-1185">Reference proteome</keyword>
<evidence type="ECO:0000256" key="1">
    <source>
        <dbReference type="PROSITE-ProRule" id="PRU00047"/>
    </source>
</evidence>
<dbReference type="InterPro" id="IPR001878">
    <property type="entry name" value="Znf_CCHC"/>
</dbReference>
<keyword evidence="1" id="KW-0862">Zinc</keyword>
<dbReference type="PROSITE" id="PS50158">
    <property type="entry name" value="ZF_CCHC"/>
    <property type="match status" value="1"/>
</dbReference>
<gene>
    <name evidence="3" type="ORF">AXF42_Ash011465</name>
</gene>
<keyword evidence="1" id="KW-0863">Zinc-finger</keyword>
<dbReference type="STRING" id="1088818.A0A2I0BAN4"/>
<evidence type="ECO:0000259" key="2">
    <source>
        <dbReference type="PROSITE" id="PS50158"/>
    </source>
</evidence>
<dbReference type="InterPro" id="IPR040256">
    <property type="entry name" value="At4g02000-like"/>
</dbReference>
<dbReference type="GO" id="GO:0008270">
    <property type="term" value="F:zinc ion binding"/>
    <property type="evidence" value="ECO:0007669"/>
    <property type="project" value="UniProtKB-KW"/>
</dbReference>
<reference evidence="3 4" key="1">
    <citation type="journal article" date="2017" name="Nature">
        <title>The Apostasia genome and the evolution of orchids.</title>
        <authorList>
            <person name="Zhang G.Q."/>
            <person name="Liu K.W."/>
            <person name="Li Z."/>
            <person name="Lohaus R."/>
            <person name="Hsiao Y.Y."/>
            <person name="Niu S.C."/>
            <person name="Wang J.Y."/>
            <person name="Lin Y.C."/>
            <person name="Xu Q."/>
            <person name="Chen L.J."/>
            <person name="Yoshida K."/>
            <person name="Fujiwara S."/>
            <person name="Wang Z.W."/>
            <person name="Zhang Y.Q."/>
            <person name="Mitsuda N."/>
            <person name="Wang M."/>
            <person name="Liu G.H."/>
            <person name="Pecoraro L."/>
            <person name="Huang H.X."/>
            <person name="Xiao X.J."/>
            <person name="Lin M."/>
            <person name="Wu X.Y."/>
            <person name="Wu W.L."/>
            <person name="Chen Y.Y."/>
            <person name="Chang S.B."/>
            <person name="Sakamoto S."/>
            <person name="Ohme-Takagi M."/>
            <person name="Yagi M."/>
            <person name="Zeng S.J."/>
            <person name="Shen C.Y."/>
            <person name="Yeh C.M."/>
            <person name="Luo Y.B."/>
            <person name="Tsai W.C."/>
            <person name="Van de Peer Y."/>
            <person name="Liu Z.J."/>
        </authorList>
    </citation>
    <scope>NUCLEOTIDE SEQUENCE [LARGE SCALE GENOMIC DNA]</scope>
    <source>
        <strain evidence="4">cv. Shenzhen</strain>
        <tissue evidence="3">Stem</tissue>
    </source>
</reference>
<dbReference type="PANTHER" id="PTHR31286">
    <property type="entry name" value="GLYCINE-RICH CELL WALL STRUCTURAL PROTEIN 1.8-LIKE"/>
    <property type="match status" value="1"/>
</dbReference>
<dbReference type="Pfam" id="PF14111">
    <property type="entry name" value="DUF4283"/>
    <property type="match status" value="1"/>
</dbReference>
<organism evidence="3 4">
    <name type="scientific">Apostasia shenzhenica</name>
    <dbReference type="NCBI Taxonomy" id="1088818"/>
    <lineage>
        <taxon>Eukaryota</taxon>
        <taxon>Viridiplantae</taxon>
        <taxon>Streptophyta</taxon>
        <taxon>Embryophyta</taxon>
        <taxon>Tracheophyta</taxon>
        <taxon>Spermatophyta</taxon>
        <taxon>Magnoliopsida</taxon>
        <taxon>Liliopsida</taxon>
        <taxon>Asparagales</taxon>
        <taxon>Orchidaceae</taxon>
        <taxon>Apostasioideae</taxon>
        <taxon>Apostasia</taxon>
    </lineage>
</organism>
<evidence type="ECO:0000313" key="3">
    <source>
        <dbReference type="EMBL" id="PKA64863.1"/>
    </source>
</evidence>
<dbReference type="Pfam" id="PF14392">
    <property type="entry name" value="zf-CCHC_4"/>
    <property type="match status" value="1"/>
</dbReference>
<evidence type="ECO:0000313" key="4">
    <source>
        <dbReference type="Proteomes" id="UP000236161"/>
    </source>
</evidence>
<sequence>MPFHFLSAELHKRWGHFDGFHVLDVGKDCFLCQFSKQSYQEAVLCSGPWIVAGQVLGLDCWTPTFQASSSIGCTTPLWIRLPGLLLYSWDINNLARIASSVGTPLWVDPCTAKINKLAFAHICVRIDLSKPLKLGVWIDGCYGNFYQKIEYEGLSVICFNCGLVGHKDSACPTRPSPCVS</sequence>
<accession>A0A2I0BAN4</accession>
<dbReference type="InterPro" id="IPR025558">
    <property type="entry name" value="DUF4283"/>
</dbReference>
<name>A0A2I0BAN4_9ASPA</name>
<dbReference type="InterPro" id="IPR025836">
    <property type="entry name" value="Zn_knuckle_CX2CX4HX4C"/>
</dbReference>